<dbReference type="STRING" id="747725.A0A168H0N0"/>
<dbReference type="SUPFAM" id="SSF54637">
    <property type="entry name" value="Thioesterase/thiol ester dehydrase-isomerase"/>
    <property type="match status" value="2"/>
</dbReference>
<comment type="similarity">
    <text evidence="1">Belongs to the C/M/P thioester hydrolase family.</text>
</comment>
<evidence type="ECO:0000313" key="8">
    <source>
        <dbReference type="EMBL" id="OAC98237.1"/>
    </source>
</evidence>
<proteinExistence type="inferred from homology"/>
<feature type="domain" description="Acyl-CoA thioesterase-like N-terminal HotDog" evidence="6">
    <location>
        <begin position="56"/>
        <end position="136"/>
    </location>
</feature>
<keyword evidence="4" id="KW-0443">Lipid metabolism</keyword>
<organism evidence="8 9">
    <name type="scientific">Mucor lusitanicus CBS 277.49</name>
    <dbReference type="NCBI Taxonomy" id="747725"/>
    <lineage>
        <taxon>Eukaryota</taxon>
        <taxon>Fungi</taxon>
        <taxon>Fungi incertae sedis</taxon>
        <taxon>Mucoromycota</taxon>
        <taxon>Mucoromycotina</taxon>
        <taxon>Mucoromycetes</taxon>
        <taxon>Mucorales</taxon>
        <taxon>Mucorineae</taxon>
        <taxon>Mucoraceae</taxon>
        <taxon>Mucor</taxon>
    </lineage>
</organism>
<dbReference type="AlphaFoldDB" id="A0A168H0N0"/>
<dbReference type="EMBL" id="AMYB01000011">
    <property type="protein sequence ID" value="OAC98237.1"/>
    <property type="molecule type" value="Genomic_DNA"/>
</dbReference>
<evidence type="ECO:0000259" key="6">
    <source>
        <dbReference type="Pfam" id="PF13622"/>
    </source>
</evidence>
<sequence>MPIVTYPNKITFKNNKDEGVKEKADEDVDFAMKMRDAIDVQLIDTNLYMSKELWLPFGSRGAFGGQIVAQALKSAWETVQEDFFVHSLHSYFILACNVDIPVIYNVQRIRDGRSFATRIVTATQKGKAIFVCSCSFAKPEEGIALNHQTDMPDVIDADSLPSDIELLQRTLDNTENSFPEKFRQRAQKRLEDDQPIDYRAVIQYSPEEIITGNVKPTPYGQRWFKTRGALNDDDMKLHACIIAYASDSGFINTAATANGFTFNSESIGMMTSLDHSVWFHAQARADEWLLYDIHSPRTSNGRGVAFGRIYNRDGILVATTAQEGIVRLSEMEQKRQKKQAETQQHLASAGSSNSSSRL</sequence>
<keyword evidence="9" id="KW-1185">Reference proteome</keyword>
<evidence type="ECO:0000256" key="2">
    <source>
        <dbReference type="ARBA" id="ARBA00011881"/>
    </source>
</evidence>
<evidence type="ECO:0000259" key="7">
    <source>
        <dbReference type="Pfam" id="PF20789"/>
    </source>
</evidence>
<evidence type="ECO:0000256" key="4">
    <source>
        <dbReference type="ARBA" id="ARBA00023098"/>
    </source>
</evidence>
<evidence type="ECO:0000256" key="3">
    <source>
        <dbReference type="ARBA" id="ARBA00022801"/>
    </source>
</evidence>
<dbReference type="OrthoDB" id="68328at2759"/>
<dbReference type="InterPro" id="IPR042171">
    <property type="entry name" value="Acyl-CoA_hotdog"/>
</dbReference>
<evidence type="ECO:0000313" key="9">
    <source>
        <dbReference type="Proteomes" id="UP000077051"/>
    </source>
</evidence>
<evidence type="ECO:0000256" key="5">
    <source>
        <dbReference type="SAM" id="MobiDB-lite"/>
    </source>
</evidence>
<dbReference type="GO" id="GO:0047617">
    <property type="term" value="F:fatty acyl-CoA hydrolase activity"/>
    <property type="evidence" value="ECO:0007669"/>
    <property type="project" value="InterPro"/>
</dbReference>
<comment type="caution">
    <text evidence="8">The sequence shown here is derived from an EMBL/GenBank/DDBJ whole genome shotgun (WGS) entry which is preliminary data.</text>
</comment>
<feature type="region of interest" description="Disordered" evidence="5">
    <location>
        <begin position="332"/>
        <end position="358"/>
    </location>
</feature>
<protein>
    <recommendedName>
        <fullName evidence="10">Acyl-CoA thioesterase II</fullName>
    </recommendedName>
</protein>
<evidence type="ECO:0008006" key="10">
    <source>
        <dbReference type="Google" id="ProtNLM"/>
    </source>
</evidence>
<dbReference type="InterPro" id="IPR029069">
    <property type="entry name" value="HotDog_dom_sf"/>
</dbReference>
<dbReference type="InterPro" id="IPR049450">
    <property type="entry name" value="ACOT8-like_C"/>
</dbReference>
<dbReference type="GO" id="GO:0005782">
    <property type="term" value="C:peroxisomal matrix"/>
    <property type="evidence" value="ECO:0007669"/>
    <property type="project" value="UniProtKB-SubCell"/>
</dbReference>
<dbReference type="CDD" id="cd03444">
    <property type="entry name" value="Thioesterase_II_repeat1"/>
    <property type="match status" value="1"/>
</dbReference>
<dbReference type="PANTHER" id="PTHR11066">
    <property type="entry name" value="ACYL-COA THIOESTERASE"/>
    <property type="match status" value="1"/>
</dbReference>
<dbReference type="InterPro" id="IPR049449">
    <property type="entry name" value="TesB_ACOT8-like_N"/>
</dbReference>
<feature type="domain" description="Acyl-CoA thioesterase-like C-terminal" evidence="7">
    <location>
        <begin position="212"/>
        <end position="326"/>
    </location>
</feature>
<dbReference type="Gene3D" id="2.40.160.210">
    <property type="entry name" value="Acyl-CoA thioesterase, double hotdog domain"/>
    <property type="match status" value="1"/>
</dbReference>
<dbReference type="GO" id="GO:0006637">
    <property type="term" value="P:acyl-CoA metabolic process"/>
    <property type="evidence" value="ECO:0007669"/>
    <property type="project" value="InterPro"/>
</dbReference>
<gene>
    <name evidence="8" type="ORF">MUCCIDRAFT_115765</name>
</gene>
<comment type="subunit">
    <text evidence="2">Homotetramer.</text>
</comment>
<dbReference type="Proteomes" id="UP000077051">
    <property type="component" value="Unassembled WGS sequence"/>
</dbReference>
<evidence type="ECO:0000256" key="1">
    <source>
        <dbReference type="ARBA" id="ARBA00006538"/>
    </source>
</evidence>
<dbReference type="InterPro" id="IPR003703">
    <property type="entry name" value="Acyl_CoA_thio"/>
</dbReference>
<name>A0A168H0N0_MUCCL</name>
<dbReference type="Pfam" id="PF13622">
    <property type="entry name" value="4HBT_3"/>
    <property type="match status" value="1"/>
</dbReference>
<reference evidence="8 9" key="1">
    <citation type="submission" date="2015-06" db="EMBL/GenBank/DDBJ databases">
        <title>Expansion of signal transduction pathways in fungi by whole-genome duplication.</title>
        <authorList>
            <consortium name="DOE Joint Genome Institute"/>
            <person name="Corrochano L.M."/>
            <person name="Kuo A."/>
            <person name="Marcet-Houben M."/>
            <person name="Polaino S."/>
            <person name="Salamov A."/>
            <person name="Villalobos J.M."/>
            <person name="Alvarez M.I."/>
            <person name="Avalos J."/>
            <person name="Benito E.P."/>
            <person name="Benoit I."/>
            <person name="Burger G."/>
            <person name="Camino L.P."/>
            <person name="Canovas D."/>
            <person name="Cerda-Olmedo E."/>
            <person name="Cheng J.-F."/>
            <person name="Dominguez A."/>
            <person name="Elias M."/>
            <person name="Eslava A.P."/>
            <person name="Glaser F."/>
            <person name="Grimwood J."/>
            <person name="Gutierrez G."/>
            <person name="Heitman J."/>
            <person name="Henrissat B."/>
            <person name="Iturriaga E.A."/>
            <person name="Lang B.F."/>
            <person name="Lavin J.L."/>
            <person name="Lee S."/>
            <person name="Li W."/>
            <person name="Lindquist E."/>
            <person name="Lopez-Garcia S."/>
            <person name="Luque E.M."/>
            <person name="Marcos A.T."/>
            <person name="Martin J."/>
            <person name="Mccluskey K."/>
            <person name="Medina H.R."/>
            <person name="Miralles-Duran A."/>
            <person name="Miyazaki A."/>
            <person name="Munoz-Torres E."/>
            <person name="Oguiza J.A."/>
            <person name="Ohm R."/>
            <person name="Olmedo M."/>
            <person name="Orejas M."/>
            <person name="Ortiz-Castellanos L."/>
            <person name="Pisabarro A.G."/>
            <person name="Rodriguez-Romero J."/>
            <person name="Ruiz-Herrera J."/>
            <person name="Ruiz-Vazquez R."/>
            <person name="Sanz C."/>
            <person name="Schackwitz W."/>
            <person name="Schmutz J."/>
            <person name="Shahriari M."/>
            <person name="Shelest E."/>
            <person name="Silva-Franco F."/>
            <person name="Soanes D."/>
            <person name="Syed K."/>
            <person name="Tagua V.G."/>
            <person name="Talbot N.J."/>
            <person name="Thon M."/>
            <person name="De Vries R.P."/>
            <person name="Wiebenga A."/>
            <person name="Yadav J.S."/>
            <person name="Braun E.L."/>
            <person name="Baker S."/>
            <person name="Garre V."/>
            <person name="Horwitz B."/>
            <person name="Torres-Martinez S."/>
            <person name="Idnurm A."/>
            <person name="Herrera-Estrella A."/>
            <person name="Gabaldon T."/>
            <person name="Grigoriev I.V."/>
        </authorList>
    </citation>
    <scope>NUCLEOTIDE SEQUENCE [LARGE SCALE GENOMIC DNA]</scope>
    <source>
        <strain evidence="8 9">CBS 277.49</strain>
    </source>
</reference>
<dbReference type="FunFam" id="2.40.160.210:FF:000001">
    <property type="entry name" value="Acyl-CoA thioesterase II"/>
    <property type="match status" value="1"/>
</dbReference>
<dbReference type="CDD" id="cd03445">
    <property type="entry name" value="Thioesterase_II_repeat2"/>
    <property type="match status" value="1"/>
</dbReference>
<feature type="compositionally biased region" description="Low complexity" evidence="5">
    <location>
        <begin position="347"/>
        <end position="358"/>
    </location>
</feature>
<dbReference type="GO" id="GO:0009062">
    <property type="term" value="P:fatty acid catabolic process"/>
    <property type="evidence" value="ECO:0007669"/>
    <property type="project" value="TreeGrafter"/>
</dbReference>
<dbReference type="VEuPathDB" id="FungiDB:MUCCIDRAFT_115765"/>
<keyword evidence="3" id="KW-0378">Hydrolase</keyword>
<accession>A0A168H0N0</accession>
<dbReference type="PANTHER" id="PTHR11066:SF34">
    <property type="entry name" value="ACYL-COENZYME A THIOESTERASE 8"/>
    <property type="match status" value="1"/>
</dbReference>
<dbReference type="Pfam" id="PF20789">
    <property type="entry name" value="4HBT_3C"/>
    <property type="match status" value="1"/>
</dbReference>